<dbReference type="eggNOG" id="COG5285">
    <property type="taxonomic scope" value="Bacteria"/>
</dbReference>
<dbReference type="RefSeq" id="WP_002690100.1">
    <property type="nucleotide sequence ID" value="NZ_JH600070.1"/>
</dbReference>
<proteinExistence type="predicted"/>
<dbReference type="InterPro" id="IPR008775">
    <property type="entry name" value="Phytyl_CoA_dOase-like"/>
</dbReference>
<dbReference type="HOGENOM" id="CLU_085070_0_0_6"/>
<keyword evidence="2" id="KW-1185">Reference proteome</keyword>
<dbReference type="STRING" id="395493.BegalDRAFT_2297"/>
<dbReference type="EMBL" id="JH600070">
    <property type="protein sequence ID" value="EIJ43151.1"/>
    <property type="molecule type" value="Genomic_DNA"/>
</dbReference>
<evidence type="ECO:0000313" key="1">
    <source>
        <dbReference type="EMBL" id="EIJ43151.1"/>
    </source>
</evidence>
<dbReference type="AlphaFoldDB" id="I3CHQ8"/>
<gene>
    <name evidence="1" type="ORF">BegalDRAFT_2297</name>
</gene>
<sequence length="225" mass="25158">MLKTTLTNEGFALIPQIFSAQTCTELLAQIPAIQATSAGTRSLLSFAWCADMVQQLREYLKEKQLIDSGAVAIQCTYFEKSLARNWLIAFHQDLSVPVVKRSSHLALQGWSEKEGRLFVQAPCELLAQLLAVRVHLDPCTVADGALRVIPRSHTQGRIPLQSLATHRQTLPEPVLCPAEQGTVLLMRPLLLHASSKSTGQGLRRVLHFLFAPRQPEYGLQWREWV</sequence>
<protein>
    <submittedName>
        <fullName evidence="1">Protein involved in biosynthesis of mitomycin antibiotics/polyketide fumonisin</fullName>
    </submittedName>
</protein>
<organism evidence="1 2">
    <name type="scientific">Beggiatoa alba B18LD</name>
    <dbReference type="NCBI Taxonomy" id="395493"/>
    <lineage>
        <taxon>Bacteria</taxon>
        <taxon>Pseudomonadati</taxon>
        <taxon>Pseudomonadota</taxon>
        <taxon>Gammaproteobacteria</taxon>
        <taxon>Thiotrichales</taxon>
        <taxon>Thiotrichaceae</taxon>
        <taxon>Beggiatoa</taxon>
    </lineage>
</organism>
<evidence type="ECO:0000313" key="2">
    <source>
        <dbReference type="Proteomes" id="UP000005744"/>
    </source>
</evidence>
<name>I3CHQ8_9GAMM</name>
<dbReference type="Gene3D" id="2.60.120.620">
    <property type="entry name" value="q2cbj1_9rhob like domain"/>
    <property type="match status" value="1"/>
</dbReference>
<reference evidence="1 2" key="1">
    <citation type="submission" date="2011-11" db="EMBL/GenBank/DDBJ databases">
        <title>Improved High-Quality Draft sequence of Beggiatoa alba B18lD.</title>
        <authorList>
            <consortium name="US DOE Joint Genome Institute"/>
            <person name="Lucas S."/>
            <person name="Han J."/>
            <person name="Lapidus A."/>
            <person name="Cheng J.-F."/>
            <person name="Goodwin L."/>
            <person name="Pitluck S."/>
            <person name="Peters L."/>
            <person name="Mikhailova N."/>
            <person name="Held B."/>
            <person name="Detter J.C."/>
            <person name="Han C."/>
            <person name="Tapia R."/>
            <person name="Land M."/>
            <person name="Hauser L."/>
            <person name="Kyrpides N."/>
            <person name="Ivanova N."/>
            <person name="Pagani I."/>
            <person name="Samuel K."/>
            <person name="Teske A."/>
            <person name="Mueller J."/>
            <person name="Woyke T."/>
        </authorList>
    </citation>
    <scope>NUCLEOTIDE SEQUENCE [LARGE SCALE GENOMIC DNA]</scope>
    <source>
        <strain evidence="1 2">B18LD</strain>
    </source>
</reference>
<dbReference type="GO" id="GO:0016706">
    <property type="term" value="F:2-oxoglutarate-dependent dioxygenase activity"/>
    <property type="evidence" value="ECO:0007669"/>
    <property type="project" value="UniProtKB-ARBA"/>
</dbReference>
<dbReference type="OrthoDB" id="9791262at2"/>
<accession>I3CHQ8</accession>
<dbReference type="Pfam" id="PF05721">
    <property type="entry name" value="PhyH"/>
    <property type="match status" value="1"/>
</dbReference>
<dbReference type="Proteomes" id="UP000005744">
    <property type="component" value="Unassembled WGS sequence"/>
</dbReference>
<dbReference type="SUPFAM" id="SSF51197">
    <property type="entry name" value="Clavaminate synthase-like"/>
    <property type="match status" value="1"/>
</dbReference>